<organism evidence="1">
    <name type="scientific">Trepomonas sp. PC1</name>
    <dbReference type="NCBI Taxonomy" id="1076344"/>
    <lineage>
        <taxon>Eukaryota</taxon>
        <taxon>Metamonada</taxon>
        <taxon>Diplomonadida</taxon>
        <taxon>Hexamitidae</taxon>
        <taxon>Hexamitinae</taxon>
        <taxon>Trepomonas</taxon>
    </lineage>
</organism>
<reference evidence="1" key="1">
    <citation type="submission" date="2015-07" db="EMBL/GenBank/DDBJ databases">
        <title>Adaptation to a free-living lifestyle via gene acquisitions in the diplomonad Trepomonas sp. PC1.</title>
        <authorList>
            <person name="Xu F."/>
            <person name="Jerlstrom-Hultqvist J."/>
            <person name="Kolisko M."/>
            <person name="Simpson A.G.B."/>
            <person name="Roger A.J."/>
            <person name="Svard S.G."/>
            <person name="Andersson J.O."/>
        </authorList>
    </citation>
    <scope>NUCLEOTIDE SEQUENCE</scope>
    <source>
        <strain evidence="1">PC1</strain>
    </source>
</reference>
<dbReference type="EMBL" id="GDID01006868">
    <property type="protein sequence ID" value="JAP89738.1"/>
    <property type="molecule type" value="Transcribed_RNA"/>
</dbReference>
<dbReference type="InterPro" id="IPR023578">
    <property type="entry name" value="Ras_GEF_dom_sf"/>
</dbReference>
<name>A0A146JZT5_9EUKA</name>
<evidence type="ECO:0000313" key="1">
    <source>
        <dbReference type="EMBL" id="JAP89738.1"/>
    </source>
</evidence>
<sequence>LAELNDLVSQFNHLKQLSSVLNVEPDYMQIRNLPSTEKESVFQTLQKSSVLEIPPNDIFTTVFGVIFAGFMRGEDFLDAIADLVQKLDVSSDYLEIRTALASQLLKNFIQLVLPFNQYLVSKTSSLILKFPDRVSDLNGALNDSLQKIEFSTNNSCVKRFFHLQPLETGFLIVPRLGKFKHFTQTFPLRTEVARLTAIDPAELAQFLTLKLVKILKKLSPEVFVQQVVQKDLDASSSVKTELGQFLGQFKRLLQSFQKEKHFDVGLSYVLLLVKFLRQQNNFLLFRKAFEALFEEAPAEFHQKVVKTLNSAPQMVKFDQEIPADSIRAKLVTPEAYVHTGERFLNPELKRDFLSQVESVGLQQKEKQLLMDSQLKTAFPEQSMAENLGIFSYRQFYAPAYEETQQEYLNVMLKAAPPVVYDLDFITFYIGKYWKLYGEKSINLYEFQQQLAKVNCLVFNNYWFPYNFDEYNYCVIDQLFMDVE</sequence>
<gene>
    <name evidence="1" type="ORF">TPC1_30767</name>
</gene>
<dbReference type="SUPFAM" id="SSF48366">
    <property type="entry name" value="Ras GEF"/>
    <property type="match status" value="1"/>
</dbReference>
<proteinExistence type="predicted"/>
<accession>A0A146JZT5</accession>
<protein>
    <submittedName>
        <fullName evidence="1">Uncharacterized protein</fullName>
    </submittedName>
</protein>
<dbReference type="AlphaFoldDB" id="A0A146JZT5"/>
<feature type="non-terminal residue" evidence="1">
    <location>
        <position position="1"/>
    </location>
</feature>